<dbReference type="InterPro" id="IPR001387">
    <property type="entry name" value="Cro/C1-type_HTH"/>
</dbReference>
<dbReference type="AlphaFoldDB" id="A0A1G1THA7"/>
<evidence type="ECO:0000313" key="2">
    <source>
        <dbReference type="EMBL" id="OGX90262.1"/>
    </source>
</evidence>
<comment type="caution">
    <text evidence="2">The sequence shown here is derived from an EMBL/GenBank/DDBJ whole genome shotgun (WGS) entry which is preliminary data.</text>
</comment>
<dbReference type="Gene3D" id="1.10.260.40">
    <property type="entry name" value="lambda repressor-like DNA-binding domains"/>
    <property type="match status" value="1"/>
</dbReference>
<dbReference type="SMART" id="SM00530">
    <property type="entry name" value="HTH_XRE"/>
    <property type="match status" value="1"/>
</dbReference>
<keyword evidence="3" id="KW-1185">Reference proteome</keyword>
<dbReference type="InterPro" id="IPR010982">
    <property type="entry name" value="Lambda_DNA-bd_dom_sf"/>
</dbReference>
<sequence>MTRILHTEKEYRAAMTQLEYLIDHEPGALDEIKALGHAANEYENGHGHRPVAPTSLVGILEREMVARHLKKQELAALLGVANSRLSEVLDGKRTINLDLAKRLHQKLGISAELILEHA</sequence>
<feature type="domain" description="HTH cro/C1-type" evidence="1">
    <location>
        <begin position="60"/>
        <end position="114"/>
    </location>
</feature>
<protein>
    <recommendedName>
        <fullName evidence="1">HTH cro/C1-type domain-containing protein</fullName>
    </recommendedName>
</protein>
<dbReference type="EMBL" id="MDZA01000173">
    <property type="protein sequence ID" value="OGX90262.1"/>
    <property type="molecule type" value="Genomic_DNA"/>
</dbReference>
<proteinExistence type="predicted"/>
<organism evidence="2 3">
    <name type="scientific">Hymenobacter coccineus</name>
    <dbReference type="NCBI Taxonomy" id="1908235"/>
    <lineage>
        <taxon>Bacteria</taxon>
        <taxon>Pseudomonadati</taxon>
        <taxon>Bacteroidota</taxon>
        <taxon>Cytophagia</taxon>
        <taxon>Cytophagales</taxon>
        <taxon>Hymenobacteraceae</taxon>
        <taxon>Hymenobacter</taxon>
    </lineage>
</organism>
<dbReference type="Proteomes" id="UP000177506">
    <property type="component" value="Unassembled WGS sequence"/>
</dbReference>
<dbReference type="CDD" id="cd00093">
    <property type="entry name" value="HTH_XRE"/>
    <property type="match status" value="1"/>
</dbReference>
<dbReference type="SUPFAM" id="SSF47413">
    <property type="entry name" value="lambda repressor-like DNA-binding domains"/>
    <property type="match status" value="1"/>
</dbReference>
<accession>A0A1G1THA7</accession>
<dbReference type="GO" id="GO:0003677">
    <property type="term" value="F:DNA binding"/>
    <property type="evidence" value="ECO:0007669"/>
    <property type="project" value="InterPro"/>
</dbReference>
<dbReference type="PROSITE" id="PS50943">
    <property type="entry name" value="HTH_CROC1"/>
    <property type="match status" value="1"/>
</dbReference>
<dbReference type="Pfam" id="PF01381">
    <property type="entry name" value="HTH_3"/>
    <property type="match status" value="1"/>
</dbReference>
<dbReference type="OrthoDB" id="882299at2"/>
<evidence type="ECO:0000259" key="1">
    <source>
        <dbReference type="PROSITE" id="PS50943"/>
    </source>
</evidence>
<dbReference type="RefSeq" id="WP_070743440.1">
    <property type="nucleotide sequence ID" value="NZ_MDZA01000173.1"/>
</dbReference>
<name>A0A1G1THA7_9BACT</name>
<reference evidence="2 3" key="1">
    <citation type="submission" date="2016-08" db="EMBL/GenBank/DDBJ databases">
        <title>Hymenobacter coccineus sp. nov., Hymenobacter lapidarius sp. nov. and Hymenobacter glacialis sp. nov., isolated from Antarctic soil.</title>
        <authorList>
            <person name="Sedlacek I."/>
            <person name="Kralova S."/>
            <person name="Kyrova K."/>
            <person name="Maslanova I."/>
            <person name="Stankova E."/>
            <person name="Vrbovska V."/>
            <person name="Nemec M."/>
            <person name="Bartak M."/>
            <person name="Svec P."/>
            <person name="Busse H.-J."/>
            <person name="Pantucek R."/>
        </authorList>
    </citation>
    <scope>NUCLEOTIDE SEQUENCE [LARGE SCALE GENOMIC DNA]</scope>
    <source>
        <strain evidence="2 3">CCM 8649</strain>
    </source>
</reference>
<evidence type="ECO:0000313" key="3">
    <source>
        <dbReference type="Proteomes" id="UP000177506"/>
    </source>
</evidence>
<gene>
    <name evidence="2" type="ORF">BEN49_23360</name>
</gene>